<proteinExistence type="inferred from homology"/>
<gene>
    <name evidence="3" type="ORF">FB559_4844</name>
</gene>
<evidence type="ECO:0000313" key="3">
    <source>
        <dbReference type="EMBL" id="TQL99187.1"/>
    </source>
</evidence>
<comment type="caution">
    <text evidence="3">The sequence shown here is derived from an EMBL/GenBank/DDBJ whole genome shotgun (WGS) entry which is preliminary data.</text>
</comment>
<dbReference type="PRINTS" id="PR00359">
    <property type="entry name" value="BP450"/>
</dbReference>
<dbReference type="PANTHER" id="PTHR46696">
    <property type="entry name" value="P450, PUTATIVE (EUROFUNG)-RELATED"/>
    <property type="match status" value="1"/>
</dbReference>
<dbReference type="SUPFAM" id="SSF48264">
    <property type="entry name" value="Cytochrome P450"/>
    <property type="match status" value="1"/>
</dbReference>
<dbReference type="GO" id="GO:0016705">
    <property type="term" value="F:oxidoreductase activity, acting on paired donors, with incorporation or reduction of molecular oxygen"/>
    <property type="evidence" value="ECO:0007669"/>
    <property type="project" value="InterPro"/>
</dbReference>
<name>A0A543CQI4_9ACTN</name>
<dbReference type="OrthoDB" id="4133219at2"/>
<dbReference type="EMBL" id="VFOZ01000001">
    <property type="protein sequence ID" value="TQL99187.1"/>
    <property type="molecule type" value="Genomic_DNA"/>
</dbReference>
<dbReference type="AlphaFoldDB" id="A0A543CQI4"/>
<dbReference type="GO" id="GO:0005506">
    <property type="term" value="F:iron ion binding"/>
    <property type="evidence" value="ECO:0007669"/>
    <property type="project" value="InterPro"/>
</dbReference>
<dbReference type="InterPro" id="IPR036396">
    <property type="entry name" value="Cyt_P450_sf"/>
</dbReference>
<evidence type="ECO:0000256" key="1">
    <source>
        <dbReference type="ARBA" id="ARBA00010617"/>
    </source>
</evidence>
<accession>A0A543CQI4</accession>
<protein>
    <submittedName>
        <fullName evidence="3">Cytochrome P450</fullName>
    </submittedName>
</protein>
<dbReference type="Proteomes" id="UP000316096">
    <property type="component" value="Unassembled WGS sequence"/>
</dbReference>
<feature type="region of interest" description="Disordered" evidence="2">
    <location>
        <begin position="1"/>
        <end position="34"/>
    </location>
</feature>
<feature type="compositionally biased region" description="Low complexity" evidence="2">
    <location>
        <begin position="432"/>
        <end position="449"/>
    </location>
</feature>
<dbReference type="InterPro" id="IPR002397">
    <property type="entry name" value="Cyt_P450_B"/>
</dbReference>
<reference evidence="3 4" key="1">
    <citation type="submission" date="2019-06" db="EMBL/GenBank/DDBJ databases">
        <title>Sequencing the genomes of 1000 actinobacteria strains.</title>
        <authorList>
            <person name="Klenk H.-P."/>
        </authorList>
    </citation>
    <scope>NUCLEOTIDE SEQUENCE [LARGE SCALE GENOMIC DNA]</scope>
    <source>
        <strain evidence="3 4">DSM 102200</strain>
    </source>
</reference>
<organism evidence="3 4">
    <name type="scientific">Actinoallomurus bryophytorum</name>
    <dbReference type="NCBI Taxonomy" id="1490222"/>
    <lineage>
        <taxon>Bacteria</taxon>
        <taxon>Bacillati</taxon>
        <taxon>Actinomycetota</taxon>
        <taxon>Actinomycetes</taxon>
        <taxon>Streptosporangiales</taxon>
        <taxon>Thermomonosporaceae</taxon>
        <taxon>Actinoallomurus</taxon>
    </lineage>
</organism>
<dbReference type="PROSITE" id="PS00086">
    <property type="entry name" value="CYTOCHROME_P450"/>
    <property type="match status" value="1"/>
</dbReference>
<dbReference type="PANTHER" id="PTHR46696:SF1">
    <property type="entry name" value="CYTOCHROME P450 YJIB-RELATED"/>
    <property type="match status" value="1"/>
</dbReference>
<evidence type="ECO:0000313" key="4">
    <source>
        <dbReference type="Proteomes" id="UP000316096"/>
    </source>
</evidence>
<dbReference type="GO" id="GO:0004497">
    <property type="term" value="F:monooxygenase activity"/>
    <property type="evidence" value="ECO:0007669"/>
    <property type="project" value="InterPro"/>
</dbReference>
<comment type="similarity">
    <text evidence="1">Belongs to the cytochrome P450 family.</text>
</comment>
<keyword evidence="4" id="KW-1185">Reference proteome</keyword>
<dbReference type="GO" id="GO:0020037">
    <property type="term" value="F:heme binding"/>
    <property type="evidence" value="ECO:0007669"/>
    <property type="project" value="InterPro"/>
</dbReference>
<dbReference type="RefSeq" id="WP_141957798.1">
    <property type="nucleotide sequence ID" value="NZ_VFOZ01000001.1"/>
</dbReference>
<evidence type="ECO:0000256" key="2">
    <source>
        <dbReference type="SAM" id="MobiDB-lite"/>
    </source>
</evidence>
<sequence>MTSPDSCPAASPDGAMTDDPTTDGPPSLYGPEFAADPESVYGRLRSFGPVAPVELSPGVPGMLVTDYDVALEILRDMDRFPRDARRWQQGIPSDCPILPIMAYRPTCHLSDDPLRARLRDAVTDTLDRVDQNILRGFVERCADRLIAQIGPQGEADLRTEYSLILPLQVFNELCGCPAELGDRMVAAIQEVLKWENSEEANMTLGLAVLELMALKREQPGQDLTTWLLNHPGELTDEEVAHQLVMIIGAGSELVQNLIINALRLLLSDDRFAGDLSGGSMSVEDALEEVLWTDPPLANFGVTYPLEPLDFHGVKLPADEPVVISFAAANNDPSTLAEHRAGNRAHLAWGIGPHTCPAQGQARIIATVAIEKLLDGLPDMELAVPVDELTWRPGFIQRALSSLPVRFPALPEPEPDPFAGPSRADERDDADALETLAAPAPAPAPVAQEAPAPPTPARWWRRLVKWWAADTD</sequence>
<feature type="region of interest" description="Disordered" evidence="2">
    <location>
        <begin position="408"/>
        <end position="454"/>
    </location>
</feature>
<dbReference type="InterPro" id="IPR017972">
    <property type="entry name" value="Cyt_P450_CS"/>
</dbReference>
<dbReference type="Gene3D" id="1.10.630.10">
    <property type="entry name" value="Cytochrome P450"/>
    <property type="match status" value="1"/>
</dbReference>